<dbReference type="RefSeq" id="WP_064382088.1">
    <property type="nucleotide sequence ID" value="NZ_BQIG01000005.1"/>
</dbReference>
<reference evidence="1" key="1">
    <citation type="submission" date="2017-12" db="EMBL/GenBank/DDBJ databases">
        <title>Pseudomonas sp. MS586 complete sequence.</title>
        <authorList>
            <person name="Lu S."/>
            <person name="Deng P."/>
        </authorList>
    </citation>
    <scope>NUCLEOTIDE SEQUENCE</scope>
    <source>
        <strain evidence="1">MS586</strain>
    </source>
</reference>
<evidence type="ECO:0000313" key="2">
    <source>
        <dbReference type="Proteomes" id="UP000075187"/>
    </source>
</evidence>
<dbReference type="Proteomes" id="UP000075187">
    <property type="component" value="Chromosome"/>
</dbReference>
<sequence>MKKNNPQATPPRIFWPKTDEAVLQKFVVSGDGHARYDVRATTPGKGDSISTKMEIPGHGWWDVRITKDFPDNQFVKFDIIIWKSSEAGRSPTHRVWMHRPARIESPVAGTRISLHEGVKGTGGIRNSEIRLVSEDGQTVYGRGMVSDRGTWEIRLIDKPPEGKCDFRLVQDQIGEGERAITQNDVVTLEFSGE</sequence>
<keyword evidence="2" id="KW-1185">Reference proteome</keyword>
<accession>A0ABM5ZMA0</accession>
<proteinExistence type="predicted"/>
<gene>
    <name evidence="1" type="ORF">AWU82_16275</name>
</gene>
<protein>
    <submittedName>
        <fullName evidence="1">Uncharacterized protein</fullName>
    </submittedName>
</protein>
<name>A0ABM5ZMA0_9PSED</name>
<dbReference type="EMBL" id="CP014205">
    <property type="protein sequence ID" value="AMQ84801.1"/>
    <property type="molecule type" value="Genomic_DNA"/>
</dbReference>
<evidence type="ECO:0000313" key="1">
    <source>
        <dbReference type="EMBL" id="AMQ84801.1"/>
    </source>
</evidence>
<organism evidence="1 2">
    <name type="scientific">Pseudomonas glycinae</name>
    <dbReference type="NCBI Taxonomy" id="1785145"/>
    <lineage>
        <taxon>Bacteria</taxon>
        <taxon>Pseudomonadati</taxon>
        <taxon>Pseudomonadota</taxon>
        <taxon>Gammaproteobacteria</taxon>
        <taxon>Pseudomonadales</taxon>
        <taxon>Pseudomonadaceae</taxon>
        <taxon>Pseudomonas</taxon>
    </lineage>
</organism>